<dbReference type="GO" id="GO:0032259">
    <property type="term" value="P:methylation"/>
    <property type="evidence" value="ECO:0007669"/>
    <property type="project" value="UniProtKB-KW"/>
</dbReference>
<evidence type="ECO:0000313" key="4">
    <source>
        <dbReference type="RefSeq" id="XP_027186714.1"/>
    </source>
</evidence>
<comment type="caution">
    <text evidence="1">Lacks conserved residue(s) required for the propagation of feature annotation.</text>
</comment>
<dbReference type="InterPro" id="IPR001678">
    <property type="entry name" value="MeTrfase_RsmB-F_NOP2_dom"/>
</dbReference>
<dbReference type="GeneID" id="101501045"/>
<dbReference type="STRING" id="3827.A0A3Q7WYG2"/>
<evidence type="ECO:0000256" key="1">
    <source>
        <dbReference type="PROSITE-ProRule" id="PRU01023"/>
    </source>
</evidence>
<feature type="active site" description="Nucleophile" evidence="1">
    <location>
        <position position="6"/>
    </location>
</feature>
<proteinExistence type="inferred from homology"/>
<keyword evidence="1" id="KW-0489">Methyltransferase</keyword>
<feature type="domain" description="SAM-dependent MTase RsmB/NOP-type" evidence="2">
    <location>
        <begin position="1"/>
        <end position="65"/>
    </location>
</feature>
<dbReference type="InterPro" id="IPR029063">
    <property type="entry name" value="SAM-dependent_MTases_sf"/>
</dbReference>
<name>A0A3Q7WYG2_CICAR</name>
<dbReference type="GO" id="GO:0008168">
    <property type="term" value="F:methyltransferase activity"/>
    <property type="evidence" value="ECO:0007669"/>
    <property type="project" value="UniProtKB-KW"/>
</dbReference>
<keyword evidence="1" id="KW-0808">Transferase</keyword>
<dbReference type="RefSeq" id="XP_027186714.1">
    <property type="nucleotide sequence ID" value="XM_027330913.1"/>
</dbReference>
<comment type="similarity">
    <text evidence="1">Belongs to the class I-like SAM-binding methyltransferase superfamily. RsmB/NOP family.</text>
</comment>
<evidence type="ECO:0000313" key="3">
    <source>
        <dbReference type="Proteomes" id="UP000087171"/>
    </source>
</evidence>
<dbReference type="Proteomes" id="UP000087171">
    <property type="component" value="Unplaced"/>
</dbReference>
<evidence type="ECO:0000259" key="2">
    <source>
        <dbReference type="PROSITE" id="PS51686"/>
    </source>
</evidence>
<gene>
    <name evidence="4" type="primary">LOC101501045</name>
</gene>
<dbReference type="PROSITE" id="PS51686">
    <property type="entry name" value="SAM_MT_RSMB_NOP"/>
    <property type="match status" value="1"/>
</dbReference>
<keyword evidence="1" id="KW-0694">RNA-binding</keyword>
<keyword evidence="3" id="KW-1185">Reference proteome</keyword>
<protein>
    <submittedName>
        <fullName evidence="4">Uncharacterized protein LOC101501045</fullName>
    </submittedName>
</protein>
<dbReference type="RefSeq" id="XP_073221939.1">
    <property type="nucleotide sequence ID" value="XM_073365838.1"/>
</dbReference>
<keyword evidence="1" id="KW-0949">S-adenosyl-L-methionine</keyword>
<dbReference type="OrthoDB" id="1744069at2759"/>
<dbReference type="Gene3D" id="3.40.50.150">
    <property type="entry name" value="Vaccinia Virus protein VP39"/>
    <property type="match status" value="1"/>
</dbReference>
<accession>A0A3Q7WYG2</accession>
<reference evidence="4" key="1">
    <citation type="submission" date="2025-08" db="UniProtKB">
        <authorList>
            <consortium name="RefSeq"/>
        </authorList>
    </citation>
    <scope>IDENTIFICATION</scope>
    <source>
        <tissue evidence="4">Etiolated seedlings</tissue>
    </source>
</reference>
<dbReference type="GO" id="GO:0003723">
    <property type="term" value="F:RNA binding"/>
    <property type="evidence" value="ECO:0007669"/>
    <property type="project" value="UniProtKB-UniRule"/>
</dbReference>
<sequence>MVYSTCSMNPIENEAVVAEVSYCRSAIDSSLFKQWLHNLQTENGILANGRMTLKEVLIQAHSTQPPPLKPTNIKACKNAECLSSVPSRRFCLIIQLPNEGIRKKRRDLKRKQINK</sequence>
<dbReference type="AlphaFoldDB" id="A0A3Q7WYG2"/>
<organism evidence="3 4">
    <name type="scientific">Cicer arietinum</name>
    <name type="common">Chickpea</name>
    <name type="synonym">Garbanzo</name>
    <dbReference type="NCBI Taxonomy" id="3827"/>
    <lineage>
        <taxon>Eukaryota</taxon>
        <taxon>Viridiplantae</taxon>
        <taxon>Streptophyta</taxon>
        <taxon>Embryophyta</taxon>
        <taxon>Tracheophyta</taxon>
        <taxon>Spermatophyta</taxon>
        <taxon>Magnoliopsida</taxon>
        <taxon>eudicotyledons</taxon>
        <taxon>Gunneridae</taxon>
        <taxon>Pentapetalae</taxon>
        <taxon>rosids</taxon>
        <taxon>fabids</taxon>
        <taxon>Fabales</taxon>
        <taxon>Fabaceae</taxon>
        <taxon>Papilionoideae</taxon>
        <taxon>50 kb inversion clade</taxon>
        <taxon>NPAAA clade</taxon>
        <taxon>Hologalegina</taxon>
        <taxon>IRL clade</taxon>
        <taxon>Cicereae</taxon>
        <taxon>Cicer</taxon>
    </lineage>
</organism>